<keyword evidence="1" id="KW-0677">Repeat</keyword>
<dbReference type="SMART" id="SM00408">
    <property type="entry name" value="IGc2"/>
    <property type="match status" value="3"/>
</dbReference>
<comment type="caution">
    <text evidence="6">The sequence shown here is derived from an EMBL/GenBank/DDBJ whole genome shotgun (WGS) entry which is preliminary data.</text>
</comment>
<reference evidence="6" key="1">
    <citation type="submission" date="2022-07" db="EMBL/GenBank/DDBJ databases">
        <title>Chromosome-level genome of Muraenolepis orangiensis.</title>
        <authorList>
            <person name="Kim J."/>
        </authorList>
    </citation>
    <scope>NUCLEOTIDE SEQUENCE</scope>
    <source>
        <strain evidence="6">KU_S4_2022</strain>
        <tissue evidence="6">Muscle</tissue>
    </source>
</reference>
<evidence type="ECO:0000256" key="2">
    <source>
        <dbReference type="ARBA" id="ARBA00023319"/>
    </source>
</evidence>
<dbReference type="InterPro" id="IPR036116">
    <property type="entry name" value="FN3_sf"/>
</dbReference>
<protein>
    <recommendedName>
        <fullName evidence="8">Myomesin 3</fullName>
    </recommendedName>
</protein>
<dbReference type="PRINTS" id="PR00014">
    <property type="entry name" value="FNTYPEIII"/>
</dbReference>
<sequence length="1350" mass="149372">METRVITRREQEEEAWRSSHSAKFSSHSSKKTFTSSDEEPSYADFYPIIPGDILSAKEILNMKITPYHRTWQESLLLKEPSYRDKWTMFGNEAEKVEVAVLRNQRALRSRVDRVALRTQAEEKAASDLRYRELLSQRPPDFSVPLRAHCVWEGMSVTLACTLQGCPPPHVTWFKDGVELSRDAGQPWNRRLGRTFGLHTLEIRRCSPEDAGEYRVVARSALGEASTCGTLLVNTVAEEQEAGFSSLFPPTWVKEGVQLRPSGRVEVTSSGASSLLSVKAAQKEHEGVYTLRLAGHHGPQEHSAFVYVKDGSAVVSGGPASPLGVQWSDVNLDYVFLSWLPPSADGASPVQGYFKACHFPVSGLKGGTSYCFRVCAVNQAGAGRWSKPTAPILTSDPLEVTSRQVTNTYLVLSWSEPDPRGPEPLTYYVERSVGNEDRWETASLGAVVSSPLYPVFDLQQGAQYRFRTRSVNKYGISEPSDPSELLSLGPPSEVPDPAHSVLVFRDSDSSVVLQWQAPPGGQEVLGYYLYYSLTGSKQFTAHGLQAQKEYVFRVKSVGRGGNSKYSDESKPVRVKAAIRAPSPPSSVALLMCSGSGMVLSWRAPASDGGCAVRGYYLDQRETSVQGPWREVNRKAVEKRLCELIRMRAGRHLAVAEFSPPRASQLRPLQRLARRGRRKGPEHFRVSAANLVGLGGPSAPSQVFRCEEWTMAQPGCPYDLEPREVRSNSLLLRWEPPIYLGASPLIGYQLHVSQGDQSESWAALNDEPITDTFYKASGLQTGQTYRFRVSAFNQAGAGEASLPTESITALTQPGTREVEVGVDEDGSIFLAYEVPAAAPSDSSHFLWSKDHRQAIDGGRATVQDKDNRSVLTFREASEEDLGLYSVELSDQPGFSSSYQLTAADLERLTELSWQIRNPLVGLRSGWQVEVREDGGVRLWLQTEPLSAGAELRLVLNDREIAGTSRRQVRLDRPSGVVEVLLDPLEDEDQGSYTAQLRDGRARNQFTLLLVEHRFLQTLSQSRANRRNVQRKKGPYFLEYLSWEVTEECELVIRCKVTNLNKDSSLKWFKDGKPLTPTVYDPSSGASSLSIPGVTQEAAGSYRAQVADGRGEDISTLDLLDEEFDKLLQQLSKHCALSAGQVQVQGTSEGLRLYCHLKFYHTYLKTTWIFRERRLEQDSRARAGCSVDTVWVDVSGPVDTDGGKYTLELFDGRDTHARHLDLSGQVFADALAEHQRMKQAALAERKRAKVTKGLPDAVAIMEGKSLCLTCFIDGDPSPAACWLRNGQELSDQPPYSMARQATSSAITIHTVSAEHSGLYSIRVSNEHGGETATVTVSVYRKGEDPPAHAVMMG</sequence>
<accession>A0A9Q0E097</accession>
<gene>
    <name evidence="6" type="ORF">NHX12_001703</name>
</gene>
<dbReference type="PROSITE" id="PS50835">
    <property type="entry name" value="IG_LIKE"/>
    <property type="match status" value="3"/>
</dbReference>
<feature type="domain" description="Fibronectin type-III" evidence="5">
    <location>
        <begin position="714"/>
        <end position="812"/>
    </location>
</feature>
<dbReference type="PANTHER" id="PTHR13817:SF89">
    <property type="entry name" value="MYOMESIN-3"/>
    <property type="match status" value="1"/>
</dbReference>
<dbReference type="Gene3D" id="2.60.40.10">
    <property type="entry name" value="Immunoglobulins"/>
    <property type="match status" value="12"/>
</dbReference>
<dbReference type="InterPro" id="IPR013783">
    <property type="entry name" value="Ig-like_fold"/>
</dbReference>
<dbReference type="OrthoDB" id="9936265at2759"/>
<evidence type="ECO:0000313" key="6">
    <source>
        <dbReference type="EMBL" id="KAJ3598192.1"/>
    </source>
</evidence>
<keyword evidence="2" id="KW-0393">Immunoglobulin domain</keyword>
<feature type="domain" description="Ig-like" evidence="4">
    <location>
        <begin position="1032"/>
        <end position="1112"/>
    </location>
</feature>
<evidence type="ECO:0000259" key="4">
    <source>
        <dbReference type="PROSITE" id="PS50835"/>
    </source>
</evidence>
<dbReference type="InterPro" id="IPR003961">
    <property type="entry name" value="FN3_dom"/>
</dbReference>
<dbReference type="PROSITE" id="PS50853">
    <property type="entry name" value="FN3"/>
    <property type="match status" value="3"/>
</dbReference>
<dbReference type="SUPFAM" id="SSF48726">
    <property type="entry name" value="Immunoglobulin"/>
    <property type="match status" value="5"/>
</dbReference>
<feature type="domain" description="Ig-like" evidence="4">
    <location>
        <begin position="1245"/>
        <end position="1334"/>
    </location>
</feature>
<feature type="domain" description="Ig-like" evidence="4">
    <location>
        <begin position="139"/>
        <end position="233"/>
    </location>
</feature>
<dbReference type="InterPro" id="IPR013098">
    <property type="entry name" value="Ig_I-set"/>
</dbReference>
<evidence type="ECO:0000256" key="3">
    <source>
        <dbReference type="SAM" id="MobiDB-lite"/>
    </source>
</evidence>
<dbReference type="Pfam" id="PF07679">
    <property type="entry name" value="I-set"/>
    <property type="match status" value="3"/>
</dbReference>
<dbReference type="InterPro" id="IPR036179">
    <property type="entry name" value="Ig-like_dom_sf"/>
</dbReference>
<dbReference type="Pfam" id="PF00041">
    <property type="entry name" value="fn3"/>
    <property type="match status" value="4"/>
</dbReference>
<dbReference type="FunFam" id="2.60.40.10:FF:000197">
    <property type="entry name" value="Myomesin 1"/>
    <property type="match status" value="1"/>
</dbReference>
<evidence type="ECO:0000259" key="5">
    <source>
        <dbReference type="PROSITE" id="PS50853"/>
    </source>
</evidence>
<name>A0A9Q0E097_9TELE</name>
<dbReference type="InterPro" id="IPR003598">
    <property type="entry name" value="Ig_sub2"/>
</dbReference>
<dbReference type="SMART" id="SM00060">
    <property type="entry name" value="FN3"/>
    <property type="match status" value="5"/>
</dbReference>
<dbReference type="Proteomes" id="UP001148018">
    <property type="component" value="Unassembled WGS sequence"/>
</dbReference>
<organism evidence="6 7">
    <name type="scientific">Muraenolepis orangiensis</name>
    <name type="common">Patagonian moray cod</name>
    <dbReference type="NCBI Taxonomy" id="630683"/>
    <lineage>
        <taxon>Eukaryota</taxon>
        <taxon>Metazoa</taxon>
        <taxon>Chordata</taxon>
        <taxon>Craniata</taxon>
        <taxon>Vertebrata</taxon>
        <taxon>Euteleostomi</taxon>
        <taxon>Actinopterygii</taxon>
        <taxon>Neopterygii</taxon>
        <taxon>Teleostei</taxon>
        <taxon>Neoteleostei</taxon>
        <taxon>Acanthomorphata</taxon>
        <taxon>Zeiogadaria</taxon>
        <taxon>Gadariae</taxon>
        <taxon>Gadiformes</taxon>
        <taxon>Muraenolepidoidei</taxon>
        <taxon>Muraenolepididae</taxon>
        <taxon>Muraenolepis</taxon>
    </lineage>
</organism>
<dbReference type="InterPro" id="IPR003599">
    <property type="entry name" value="Ig_sub"/>
</dbReference>
<evidence type="ECO:0000256" key="1">
    <source>
        <dbReference type="ARBA" id="ARBA00022737"/>
    </source>
</evidence>
<dbReference type="FunFam" id="2.60.40.10:FF:000031">
    <property type="entry name" value="Myosin-binding protein C, slow type"/>
    <property type="match status" value="1"/>
</dbReference>
<dbReference type="CDD" id="cd00063">
    <property type="entry name" value="FN3"/>
    <property type="match status" value="5"/>
</dbReference>
<evidence type="ECO:0008006" key="8">
    <source>
        <dbReference type="Google" id="ProtNLM"/>
    </source>
</evidence>
<feature type="compositionally biased region" description="Basic and acidic residues" evidence="3">
    <location>
        <begin position="1"/>
        <end position="17"/>
    </location>
</feature>
<dbReference type="EMBL" id="JANIIK010000109">
    <property type="protein sequence ID" value="KAJ3598192.1"/>
    <property type="molecule type" value="Genomic_DNA"/>
</dbReference>
<feature type="domain" description="Fibronectin type-III" evidence="5">
    <location>
        <begin position="395"/>
        <end position="490"/>
    </location>
</feature>
<dbReference type="FunFam" id="2.60.40.10:FF:000069">
    <property type="entry name" value="Alpha-protein kinase 3"/>
    <property type="match status" value="1"/>
</dbReference>
<feature type="compositionally biased region" description="Low complexity" evidence="3">
    <location>
        <begin position="18"/>
        <end position="35"/>
    </location>
</feature>
<keyword evidence="7" id="KW-1185">Reference proteome</keyword>
<proteinExistence type="predicted"/>
<dbReference type="SUPFAM" id="SSF49265">
    <property type="entry name" value="Fibronectin type III"/>
    <property type="match status" value="3"/>
</dbReference>
<dbReference type="InterPro" id="IPR007110">
    <property type="entry name" value="Ig-like_dom"/>
</dbReference>
<evidence type="ECO:0000313" key="7">
    <source>
        <dbReference type="Proteomes" id="UP001148018"/>
    </source>
</evidence>
<feature type="domain" description="Fibronectin type-III" evidence="5">
    <location>
        <begin position="297"/>
        <end position="392"/>
    </location>
</feature>
<feature type="region of interest" description="Disordered" evidence="3">
    <location>
        <begin position="1"/>
        <end position="39"/>
    </location>
</feature>
<dbReference type="InterPro" id="IPR050964">
    <property type="entry name" value="Striated_Muscle_Regulatory"/>
</dbReference>
<dbReference type="SMART" id="SM00409">
    <property type="entry name" value="IG"/>
    <property type="match status" value="5"/>
</dbReference>
<dbReference type="PANTHER" id="PTHR13817">
    <property type="entry name" value="TITIN"/>
    <property type="match status" value="1"/>
</dbReference>
<dbReference type="CDD" id="cd00096">
    <property type="entry name" value="Ig"/>
    <property type="match status" value="1"/>
</dbReference>